<protein>
    <submittedName>
        <fullName evidence="1">Uncharacterized protein</fullName>
    </submittedName>
</protein>
<sequence length="189" mass="21508">MHKSGISSSKVSRRKLESGKELIRRIYQRLRQQNHLWGKRRPLIYGSHFAFFISCNPNHHLALGVPTRGLLPPCSKRGRCTSSFCGSFVVHPLRQCLTTSDPLFHAMLQSSGLVRTRPSGWRKPIVAIDAPGVKTLVQKGLRITIVNPLTTFYSRPTIIQLQQSDGCLTGDRFLWRSPKRMSRGMRCRQ</sequence>
<evidence type="ECO:0000313" key="1">
    <source>
        <dbReference type="EMBL" id="GIY87131.1"/>
    </source>
</evidence>
<keyword evidence="2" id="KW-1185">Reference proteome</keyword>
<organism evidence="1 2">
    <name type="scientific">Caerostris darwini</name>
    <dbReference type="NCBI Taxonomy" id="1538125"/>
    <lineage>
        <taxon>Eukaryota</taxon>
        <taxon>Metazoa</taxon>
        <taxon>Ecdysozoa</taxon>
        <taxon>Arthropoda</taxon>
        <taxon>Chelicerata</taxon>
        <taxon>Arachnida</taxon>
        <taxon>Araneae</taxon>
        <taxon>Araneomorphae</taxon>
        <taxon>Entelegynae</taxon>
        <taxon>Araneoidea</taxon>
        <taxon>Araneidae</taxon>
        <taxon>Caerostris</taxon>
    </lineage>
</organism>
<proteinExistence type="predicted"/>
<gene>
    <name evidence="1" type="ORF">CDAR_205751</name>
</gene>
<dbReference type="Proteomes" id="UP001054837">
    <property type="component" value="Unassembled WGS sequence"/>
</dbReference>
<name>A0AAV4WXD6_9ARAC</name>
<comment type="caution">
    <text evidence="1">The sequence shown here is derived from an EMBL/GenBank/DDBJ whole genome shotgun (WGS) entry which is preliminary data.</text>
</comment>
<dbReference type="AlphaFoldDB" id="A0AAV4WXD6"/>
<accession>A0AAV4WXD6</accession>
<dbReference type="EMBL" id="BPLQ01015303">
    <property type="protein sequence ID" value="GIY87131.1"/>
    <property type="molecule type" value="Genomic_DNA"/>
</dbReference>
<evidence type="ECO:0000313" key="2">
    <source>
        <dbReference type="Proteomes" id="UP001054837"/>
    </source>
</evidence>
<reference evidence="1 2" key="1">
    <citation type="submission" date="2021-06" db="EMBL/GenBank/DDBJ databases">
        <title>Caerostris darwini draft genome.</title>
        <authorList>
            <person name="Kono N."/>
            <person name="Arakawa K."/>
        </authorList>
    </citation>
    <scope>NUCLEOTIDE SEQUENCE [LARGE SCALE GENOMIC DNA]</scope>
</reference>